<feature type="region of interest" description="Disordered" evidence="1">
    <location>
        <begin position="90"/>
        <end position="151"/>
    </location>
</feature>
<dbReference type="SUPFAM" id="SSF52266">
    <property type="entry name" value="SGNH hydrolase"/>
    <property type="match status" value="1"/>
</dbReference>
<accession>A0ABT2TWB7</accession>
<sequence>MKIIRKQKKGIRRFGLILICMIMIGCTGCGSSGKKEGQAEAAGPARPSKAPEIAQEMPEEVTVVRPSINPSLSPEPTAVSTSVIAVSATPEISSEPEISAAPVVSVTPPPEMSPVPTITQAPTITPAKRKPEQSSEEGTLSRPDHPDTVTNDKLIFVGDSRTEGIRDAVGDDSVWSCLSGKGYDWMVQTGVPQIEDEIEKNTAIIFLMGVNDPFNVNNYINYINEKAYEWAAIGAQTYFVSVGPVEKDPYITNAQIESFNTSMENNLSGVKYIDVYTHLVENGYATVDGLHYPANVSIEIYNYILENLEEVRSGIWG</sequence>
<dbReference type="CDD" id="cd00229">
    <property type="entry name" value="SGNH_hydrolase"/>
    <property type="match status" value="1"/>
</dbReference>
<name>A0ABT2TWB7_9FIRM</name>
<dbReference type="PROSITE" id="PS51257">
    <property type="entry name" value="PROKAR_LIPOPROTEIN"/>
    <property type="match status" value="1"/>
</dbReference>
<dbReference type="Proteomes" id="UP001652409">
    <property type="component" value="Unassembled WGS sequence"/>
</dbReference>
<gene>
    <name evidence="2" type="ORF">OCV61_09975</name>
</gene>
<evidence type="ECO:0008006" key="4">
    <source>
        <dbReference type="Google" id="ProtNLM"/>
    </source>
</evidence>
<feature type="region of interest" description="Disordered" evidence="1">
    <location>
        <begin position="32"/>
        <end position="53"/>
    </location>
</feature>
<feature type="compositionally biased region" description="Low complexity" evidence="1">
    <location>
        <begin position="114"/>
        <end position="126"/>
    </location>
</feature>
<dbReference type="Gene3D" id="3.40.50.1110">
    <property type="entry name" value="SGNH hydrolase"/>
    <property type="match status" value="1"/>
</dbReference>
<proteinExistence type="predicted"/>
<evidence type="ECO:0000256" key="1">
    <source>
        <dbReference type="SAM" id="MobiDB-lite"/>
    </source>
</evidence>
<dbReference type="InterPro" id="IPR036514">
    <property type="entry name" value="SGNH_hydro_sf"/>
</dbReference>
<reference evidence="2 3" key="1">
    <citation type="journal article" date="2021" name="ISME Commun">
        <title>Automated analysis of genomic sequences facilitates high-throughput and comprehensive description of bacteria.</title>
        <authorList>
            <person name="Hitch T.C.A."/>
        </authorList>
    </citation>
    <scope>NUCLEOTIDE SEQUENCE [LARGE SCALE GENOMIC DNA]</scope>
    <source>
        <strain evidence="2 3">Sanger_23</strain>
    </source>
</reference>
<organism evidence="2 3">
    <name type="scientific">Blautia ammoniilytica</name>
    <dbReference type="NCBI Taxonomy" id="2981782"/>
    <lineage>
        <taxon>Bacteria</taxon>
        <taxon>Bacillati</taxon>
        <taxon>Bacillota</taxon>
        <taxon>Clostridia</taxon>
        <taxon>Lachnospirales</taxon>
        <taxon>Lachnospiraceae</taxon>
        <taxon>Blautia</taxon>
    </lineage>
</organism>
<dbReference type="EMBL" id="JAOQJL010000017">
    <property type="protein sequence ID" value="MCU6765734.1"/>
    <property type="molecule type" value="Genomic_DNA"/>
</dbReference>
<keyword evidence="3" id="KW-1185">Reference proteome</keyword>
<evidence type="ECO:0000313" key="3">
    <source>
        <dbReference type="Proteomes" id="UP001652409"/>
    </source>
</evidence>
<dbReference type="RefSeq" id="WP_262582779.1">
    <property type="nucleotide sequence ID" value="NZ_JAOQJL010000017.1"/>
</dbReference>
<comment type="caution">
    <text evidence="2">The sequence shown here is derived from an EMBL/GenBank/DDBJ whole genome shotgun (WGS) entry which is preliminary data.</text>
</comment>
<evidence type="ECO:0000313" key="2">
    <source>
        <dbReference type="EMBL" id="MCU6765734.1"/>
    </source>
</evidence>
<protein>
    <recommendedName>
        <fullName evidence="4">SGNH hydrolase-type esterase domain-containing protein</fullName>
    </recommendedName>
</protein>